<dbReference type="InterPro" id="IPR047141">
    <property type="entry name" value="Stealth"/>
</dbReference>
<dbReference type="GO" id="GO:0003976">
    <property type="term" value="F:UDP-N-acetylglucosamine-lysosomal-enzyme N-acetylglucosaminephosphotransferase activity"/>
    <property type="evidence" value="ECO:0007669"/>
    <property type="project" value="TreeGrafter"/>
</dbReference>
<keyword evidence="3" id="KW-0472">Membrane</keyword>
<reference evidence="5" key="2">
    <citation type="submission" date="2015-01" db="EMBL/GenBank/DDBJ databases">
        <title>Evolutionary Origins and Diversification of the Mycorrhizal Mutualists.</title>
        <authorList>
            <consortium name="DOE Joint Genome Institute"/>
            <consortium name="Mycorrhizal Genomics Consortium"/>
            <person name="Kohler A."/>
            <person name="Kuo A."/>
            <person name="Nagy L.G."/>
            <person name="Floudas D."/>
            <person name="Copeland A."/>
            <person name="Barry K.W."/>
            <person name="Cichocki N."/>
            <person name="Veneault-Fourrey C."/>
            <person name="LaButti K."/>
            <person name="Lindquist E.A."/>
            <person name="Lipzen A."/>
            <person name="Lundell T."/>
            <person name="Morin E."/>
            <person name="Murat C."/>
            <person name="Riley R."/>
            <person name="Ohm R."/>
            <person name="Sun H."/>
            <person name="Tunlid A."/>
            <person name="Henrissat B."/>
            <person name="Grigoriev I.V."/>
            <person name="Hibbett D.S."/>
            <person name="Martin F."/>
        </authorList>
    </citation>
    <scope>NUCLEOTIDE SEQUENCE [LARGE SCALE GENOMIC DNA]</scope>
    <source>
        <strain evidence="5">MAFF 305830</strain>
    </source>
</reference>
<feature type="region of interest" description="Disordered" evidence="2">
    <location>
        <begin position="224"/>
        <end position="245"/>
    </location>
</feature>
<dbReference type="PANTHER" id="PTHR24045:SF0">
    <property type="entry name" value="N-ACETYLGLUCOSAMINE-1-PHOSPHOTRANSFERASE SUBUNITS ALPHA_BETA"/>
    <property type="match status" value="1"/>
</dbReference>
<feature type="compositionally biased region" description="Acidic residues" evidence="2">
    <location>
        <begin position="230"/>
        <end position="245"/>
    </location>
</feature>
<dbReference type="AlphaFoldDB" id="A0A0C3BQ36"/>
<dbReference type="OrthoDB" id="263283at2759"/>
<feature type="compositionally biased region" description="Acidic residues" evidence="2">
    <location>
        <begin position="590"/>
        <end position="602"/>
    </location>
</feature>
<reference evidence="4 5" key="1">
    <citation type="submission" date="2014-04" db="EMBL/GenBank/DDBJ databases">
        <authorList>
            <consortium name="DOE Joint Genome Institute"/>
            <person name="Kuo A."/>
            <person name="Zuccaro A."/>
            <person name="Kohler A."/>
            <person name="Nagy L.G."/>
            <person name="Floudas D."/>
            <person name="Copeland A."/>
            <person name="Barry K.W."/>
            <person name="Cichocki N."/>
            <person name="Veneault-Fourrey C."/>
            <person name="LaButti K."/>
            <person name="Lindquist E.A."/>
            <person name="Lipzen A."/>
            <person name="Lundell T."/>
            <person name="Morin E."/>
            <person name="Murat C."/>
            <person name="Sun H."/>
            <person name="Tunlid A."/>
            <person name="Henrissat B."/>
            <person name="Grigoriev I.V."/>
            <person name="Hibbett D.S."/>
            <person name="Martin F."/>
            <person name="Nordberg H.P."/>
            <person name="Cantor M.N."/>
            <person name="Hua S.X."/>
        </authorList>
    </citation>
    <scope>NUCLEOTIDE SEQUENCE [LARGE SCALE GENOMIC DNA]</scope>
    <source>
        <strain evidence="4 5">MAFF 305830</strain>
    </source>
</reference>
<evidence type="ECO:0000256" key="3">
    <source>
        <dbReference type="SAM" id="Phobius"/>
    </source>
</evidence>
<gene>
    <name evidence="4" type="ORF">M408DRAFT_19842</name>
</gene>
<evidence type="ECO:0000256" key="1">
    <source>
        <dbReference type="ARBA" id="ARBA00022679"/>
    </source>
</evidence>
<proteinExistence type="predicted"/>
<evidence type="ECO:0000313" key="4">
    <source>
        <dbReference type="EMBL" id="KIM33571.1"/>
    </source>
</evidence>
<protein>
    <submittedName>
        <fullName evidence="4">Uncharacterized protein</fullName>
    </submittedName>
</protein>
<keyword evidence="3" id="KW-0812">Transmembrane</keyword>
<keyword evidence="5" id="KW-1185">Reference proteome</keyword>
<evidence type="ECO:0000256" key="2">
    <source>
        <dbReference type="SAM" id="MobiDB-lite"/>
    </source>
</evidence>
<dbReference type="HOGENOM" id="CLU_005484_2_1_1"/>
<feature type="region of interest" description="Disordered" evidence="2">
    <location>
        <begin position="572"/>
        <end position="602"/>
    </location>
</feature>
<feature type="region of interest" description="Disordered" evidence="2">
    <location>
        <begin position="536"/>
        <end position="560"/>
    </location>
</feature>
<dbReference type="PANTHER" id="PTHR24045">
    <property type="match status" value="1"/>
</dbReference>
<evidence type="ECO:0000313" key="5">
    <source>
        <dbReference type="Proteomes" id="UP000054097"/>
    </source>
</evidence>
<keyword evidence="1" id="KW-0808">Transferase</keyword>
<keyword evidence="3" id="KW-1133">Transmembrane helix</keyword>
<dbReference type="GO" id="GO:0005794">
    <property type="term" value="C:Golgi apparatus"/>
    <property type="evidence" value="ECO:0007669"/>
    <property type="project" value="TreeGrafter"/>
</dbReference>
<name>A0A0C3BQ36_SERVB</name>
<accession>A0A0C3BQ36</accession>
<dbReference type="Proteomes" id="UP000054097">
    <property type="component" value="Unassembled WGS sequence"/>
</dbReference>
<dbReference type="GO" id="GO:0046835">
    <property type="term" value="P:carbohydrate phosphorylation"/>
    <property type="evidence" value="ECO:0007669"/>
    <property type="project" value="TreeGrafter"/>
</dbReference>
<feature type="transmembrane region" description="Helical" evidence="3">
    <location>
        <begin position="82"/>
        <end position="103"/>
    </location>
</feature>
<sequence>MSGGNYRLIRTDSREEGHLDDSYPLPRSLSSLYTFLPTKWLPARPKSHPKGFYESSRRLSRGSDCSATSIPSTLCPKRKNQFFIACCVLILVAISFVTVGLHWDKVEEFYFEQFIMPTPGNACLVDPSSPASYVHWNPRPGARRAIYHCISRPPSPLVDEQLALPAGASLRTYRPLPASCLDSYYTEGSGCTDRQNTKFNVVWTWVNGTDPMITRAKAKATAELKRQSGEYDEEEEEPPVDEEEEEKNFYLFRDHDELRHSLRSVLQYFRQSAKKFVLLTSDFEFPVQYEPIKYLLGLNKHATHPIRGSTEAAAAIHKRDEQAEFEEEYPEEELFASARLGLLPQWLVFDLPEEPKEGEAPPQKQTIGQWKDGDIPLEVVHHAEIYEEYDGTVFNSNSIESQLANTVGDETFLYFNDDCFFAAPLSSADFHTHNFGLVFRLIAYPFNLVDPHHYPQGSPIGEWYPMEFTNFLLSERFGVRRRPYPMHQVKVLQGTLMREMWDAWPMQETLNRRHKFRGLGGVHPVAENHTMVDEVDPLDDKPRALPVDEEEEEEEGKKLKARHQFIKRSLGDEGVESAPIPVPVTRREPGDEDIGDDPPPVEDSDAHVMFLFTHFVIERSREAMLWSWIVAALGGDNDEFGSAQKNAAWRILTEDAKAQELERGKLQVLVERRATMEPWRVQWALDVVGDTLKASNYRFSSQDGDAYSYYTDEKGLEWWHWNAAGSGSTYWPLLFDDNNFSPEIDNRPAWSRCTIDWNVCFDPKLNTASDIFKRVAFEERECGDCILKGLVRASGNLGLSALLPKSDRVYRPQTMVSFAGEGIPPHLPLVSEWDKADFSLAGVFASGFWTREDGVGLREWVQRMMERYRYVLADTDNYFNVITNPVSAEKTFAYVDDHPTVALVTINDVINEYPEQTDRSMRQWFENRWPTPAEWENPALVPKFDPETDPIAFDTFRYRER</sequence>
<dbReference type="EMBL" id="KN824278">
    <property type="protein sequence ID" value="KIM33571.1"/>
    <property type="molecule type" value="Genomic_DNA"/>
</dbReference>
<organism evidence="4 5">
    <name type="scientific">Serendipita vermifera MAFF 305830</name>
    <dbReference type="NCBI Taxonomy" id="933852"/>
    <lineage>
        <taxon>Eukaryota</taxon>
        <taxon>Fungi</taxon>
        <taxon>Dikarya</taxon>
        <taxon>Basidiomycota</taxon>
        <taxon>Agaricomycotina</taxon>
        <taxon>Agaricomycetes</taxon>
        <taxon>Sebacinales</taxon>
        <taxon>Serendipitaceae</taxon>
        <taxon>Serendipita</taxon>
    </lineage>
</organism>